<name>A0A6I6EN46_9CLOT</name>
<dbReference type="SUPFAM" id="SSF48295">
    <property type="entry name" value="TrpR-like"/>
    <property type="match status" value="1"/>
</dbReference>
<dbReference type="SUPFAM" id="SSF143422">
    <property type="entry name" value="Transposase IS200-like"/>
    <property type="match status" value="1"/>
</dbReference>
<dbReference type="InterPro" id="IPR036515">
    <property type="entry name" value="Transposase_17_sf"/>
</dbReference>
<dbReference type="InterPro" id="IPR002686">
    <property type="entry name" value="Transposase_17"/>
</dbReference>
<dbReference type="InterPro" id="IPR010921">
    <property type="entry name" value="Trp_repressor/repl_initiator"/>
</dbReference>
<sequence>MVFMMPRTARIKGENAIYHIMMRSISDVKLFRSDADKEKFFTLLLKYKNSFLFKIYAYCIMDTHVHLLINSNGADISKFMHNINQCYAQYYNNKYSRTGHVFGDRFKSNIATNDVSVMCMSAYIHNNPKDIRGYRNCVENYKYSSLNVYIGKANNSLKLVDTNFILNHFHADPILSKDRYYEFVKSRIDSKFNFLNDETYILDDIKAMNINNCNDIATLNESINRSISYEKIIKYVCSYIHVKESLIFIKYNHAAFNCKAICAFLMRCFSSYSNKEISAALNATSLSSVSRLCDRGYNLIKDTCIYKNIIYDFIKYQTNPSS</sequence>
<evidence type="ECO:0000313" key="3">
    <source>
        <dbReference type="Proteomes" id="UP000422764"/>
    </source>
</evidence>
<protein>
    <recommendedName>
        <fullName evidence="1">Transposase IS200-like domain-containing protein</fullName>
    </recommendedName>
</protein>
<dbReference type="GO" id="GO:0043565">
    <property type="term" value="F:sequence-specific DNA binding"/>
    <property type="evidence" value="ECO:0007669"/>
    <property type="project" value="InterPro"/>
</dbReference>
<dbReference type="EMBL" id="CP046522">
    <property type="protein sequence ID" value="QGU93883.1"/>
    <property type="molecule type" value="Genomic_DNA"/>
</dbReference>
<dbReference type="GO" id="GO:0006313">
    <property type="term" value="P:DNA transposition"/>
    <property type="evidence" value="ECO:0007669"/>
    <property type="project" value="InterPro"/>
</dbReference>
<dbReference type="GO" id="GO:0004803">
    <property type="term" value="F:transposase activity"/>
    <property type="evidence" value="ECO:0007669"/>
    <property type="project" value="InterPro"/>
</dbReference>
<reference evidence="2 3" key="1">
    <citation type="submission" date="2019-12" db="EMBL/GenBank/DDBJ databases">
        <title>Genome sequenceing of Clostridium bovifaecis.</title>
        <authorList>
            <person name="Yao Y."/>
        </authorList>
    </citation>
    <scope>NUCLEOTIDE SEQUENCE [LARGE SCALE GENOMIC DNA]</scope>
    <source>
        <strain evidence="2 3">BXX</strain>
    </source>
</reference>
<dbReference type="Gene3D" id="3.30.70.1290">
    <property type="entry name" value="Transposase IS200-like"/>
    <property type="match status" value="1"/>
</dbReference>
<dbReference type="Pfam" id="PF01797">
    <property type="entry name" value="Y1_Tnp"/>
    <property type="match status" value="1"/>
</dbReference>
<evidence type="ECO:0000259" key="1">
    <source>
        <dbReference type="SMART" id="SM01321"/>
    </source>
</evidence>
<evidence type="ECO:0000313" key="2">
    <source>
        <dbReference type="EMBL" id="QGU93883.1"/>
    </source>
</evidence>
<dbReference type="PANTHER" id="PTHR34322:SF2">
    <property type="entry name" value="TRANSPOSASE IS200-LIKE DOMAIN-CONTAINING PROTEIN"/>
    <property type="match status" value="1"/>
</dbReference>
<dbReference type="SMART" id="SM01321">
    <property type="entry name" value="Y1_Tnp"/>
    <property type="match status" value="1"/>
</dbReference>
<dbReference type="PANTHER" id="PTHR34322">
    <property type="entry name" value="TRANSPOSASE, Y1_TNP DOMAIN-CONTAINING"/>
    <property type="match status" value="1"/>
</dbReference>
<dbReference type="AlphaFoldDB" id="A0A6I6EN46"/>
<gene>
    <name evidence="2" type="ORF">GOM49_00945</name>
</gene>
<accession>A0A6I6EN46</accession>
<keyword evidence="3" id="KW-1185">Reference proteome</keyword>
<feature type="domain" description="Transposase IS200-like" evidence="1">
    <location>
        <begin position="13"/>
        <end position="127"/>
    </location>
</feature>
<dbReference type="Proteomes" id="UP000422764">
    <property type="component" value="Chromosome"/>
</dbReference>
<proteinExistence type="predicted"/>
<organism evidence="2 3">
    <name type="scientific">Clostridium bovifaecis</name>
    <dbReference type="NCBI Taxonomy" id="2184719"/>
    <lineage>
        <taxon>Bacteria</taxon>
        <taxon>Bacillati</taxon>
        <taxon>Bacillota</taxon>
        <taxon>Clostridia</taxon>
        <taxon>Eubacteriales</taxon>
        <taxon>Clostridiaceae</taxon>
        <taxon>Clostridium</taxon>
    </lineage>
</organism>